<dbReference type="PANTHER" id="PTHR30460:SF0">
    <property type="entry name" value="MODERATE CONDUCTANCE MECHANOSENSITIVE CHANNEL YBIO"/>
    <property type="match status" value="1"/>
</dbReference>
<evidence type="ECO:0000256" key="4">
    <source>
        <dbReference type="ARBA" id="ARBA00022692"/>
    </source>
</evidence>
<dbReference type="InterPro" id="IPR023408">
    <property type="entry name" value="MscS_beta-dom_sf"/>
</dbReference>
<dbReference type="GO" id="GO:0005886">
    <property type="term" value="C:plasma membrane"/>
    <property type="evidence" value="ECO:0007669"/>
    <property type="project" value="UniProtKB-SubCell"/>
</dbReference>
<gene>
    <name evidence="10" type="ORF">MNBD_ACTINO01-589</name>
</gene>
<sequence length="186" mass="20191">MAESIGEFLSTLWTERGFEILATVGTLIGAMILIVAIRRALDRWKQRVTVRLMESEAYDDRERGQRLVTLTDVARLVTSIVVWAVVVLTIMGIWGIPMTPFVAVGATIGIAVGFGAQDVVRDVIAGFLILLENQYAIGDVVTIAGVDGTVESIRLRTTVLRDISGNVHHVPNGQIKVASNLTSDFA</sequence>
<accession>A0A3B0RBQ9</accession>
<evidence type="ECO:0000256" key="1">
    <source>
        <dbReference type="ARBA" id="ARBA00004651"/>
    </source>
</evidence>
<evidence type="ECO:0000256" key="6">
    <source>
        <dbReference type="ARBA" id="ARBA00023136"/>
    </source>
</evidence>
<keyword evidence="4 7" id="KW-0812">Transmembrane</keyword>
<dbReference type="Gene3D" id="1.10.287.1260">
    <property type="match status" value="1"/>
</dbReference>
<evidence type="ECO:0000256" key="7">
    <source>
        <dbReference type="SAM" id="Phobius"/>
    </source>
</evidence>
<evidence type="ECO:0000259" key="8">
    <source>
        <dbReference type="Pfam" id="PF00924"/>
    </source>
</evidence>
<feature type="domain" description="Mechanosensitive ion channel MscS" evidence="8">
    <location>
        <begin position="118"/>
        <end position="176"/>
    </location>
</feature>
<name>A0A3B0RBQ9_9ZZZZ</name>
<evidence type="ECO:0000256" key="2">
    <source>
        <dbReference type="ARBA" id="ARBA00008017"/>
    </source>
</evidence>
<evidence type="ECO:0000259" key="9">
    <source>
        <dbReference type="Pfam" id="PF21088"/>
    </source>
</evidence>
<dbReference type="GO" id="GO:0008381">
    <property type="term" value="F:mechanosensitive monoatomic ion channel activity"/>
    <property type="evidence" value="ECO:0007669"/>
    <property type="project" value="InterPro"/>
</dbReference>
<dbReference type="AlphaFoldDB" id="A0A3B0RBQ9"/>
<dbReference type="InterPro" id="IPR049142">
    <property type="entry name" value="MS_channel_1st"/>
</dbReference>
<protein>
    <submittedName>
        <fullName evidence="10">Diguanylate cyclase/phosphodiesterase (GGDEF &amp; EAL domains) with PAS/PAC sensor(S)</fullName>
    </submittedName>
</protein>
<comment type="subcellular location">
    <subcellularLocation>
        <location evidence="1">Cell membrane</location>
        <topology evidence="1">Multi-pass membrane protein</topology>
    </subcellularLocation>
</comment>
<keyword evidence="3" id="KW-1003">Cell membrane</keyword>
<feature type="transmembrane region" description="Helical" evidence="7">
    <location>
        <begin position="101"/>
        <end position="120"/>
    </location>
</feature>
<dbReference type="Gene3D" id="2.30.30.60">
    <property type="match status" value="1"/>
</dbReference>
<evidence type="ECO:0000256" key="5">
    <source>
        <dbReference type="ARBA" id="ARBA00022989"/>
    </source>
</evidence>
<dbReference type="PANTHER" id="PTHR30460">
    <property type="entry name" value="MODERATE CONDUCTANCE MECHANOSENSITIVE CHANNEL YBIO"/>
    <property type="match status" value="1"/>
</dbReference>
<feature type="transmembrane region" description="Helical" evidence="7">
    <location>
        <begin position="20"/>
        <end position="37"/>
    </location>
</feature>
<keyword evidence="5 7" id="KW-1133">Transmembrane helix</keyword>
<comment type="similarity">
    <text evidence="2">Belongs to the MscS (TC 1.A.23) family.</text>
</comment>
<dbReference type="FunFam" id="2.30.30.60:FF:000001">
    <property type="entry name" value="MscS Mechanosensitive ion channel"/>
    <property type="match status" value="1"/>
</dbReference>
<keyword evidence="6 7" id="KW-0472">Membrane</keyword>
<dbReference type="InterPro" id="IPR045276">
    <property type="entry name" value="YbiO_bact"/>
</dbReference>
<dbReference type="EMBL" id="UOEI01000042">
    <property type="protein sequence ID" value="VAV90540.1"/>
    <property type="molecule type" value="Genomic_DNA"/>
</dbReference>
<dbReference type="InterPro" id="IPR006685">
    <property type="entry name" value="MscS_channel_2nd"/>
</dbReference>
<dbReference type="SUPFAM" id="SSF82861">
    <property type="entry name" value="Mechanosensitive channel protein MscS (YggB), transmembrane region"/>
    <property type="match status" value="1"/>
</dbReference>
<reference evidence="10" key="1">
    <citation type="submission" date="2018-06" db="EMBL/GenBank/DDBJ databases">
        <authorList>
            <person name="Zhirakovskaya E."/>
        </authorList>
    </citation>
    <scope>NUCLEOTIDE SEQUENCE</scope>
</reference>
<feature type="non-terminal residue" evidence="10">
    <location>
        <position position="186"/>
    </location>
</feature>
<dbReference type="SUPFAM" id="SSF50182">
    <property type="entry name" value="Sm-like ribonucleoproteins"/>
    <property type="match status" value="1"/>
</dbReference>
<dbReference type="InterPro" id="IPR010920">
    <property type="entry name" value="LSM_dom_sf"/>
</dbReference>
<feature type="transmembrane region" description="Helical" evidence="7">
    <location>
        <begin position="73"/>
        <end position="95"/>
    </location>
</feature>
<proteinExistence type="inferred from homology"/>
<feature type="domain" description="Mechanosensitive ion channel transmembrane helices 2/3" evidence="9">
    <location>
        <begin position="77"/>
        <end position="117"/>
    </location>
</feature>
<dbReference type="InterPro" id="IPR011014">
    <property type="entry name" value="MscS_channel_TM-2"/>
</dbReference>
<dbReference type="Pfam" id="PF00924">
    <property type="entry name" value="MS_channel_2nd"/>
    <property type="match status" value="1"/>
</dbReference>
<dbReference type="Pfam" id="PF21088">
    <property type="entry name" value="MS_channel_1st"/>
    <property type="match status" value="1"/>
</dbReference>
<organism evidence="10">
    <name type="scientific">hydrothermal vent metagenome</name>
    <dbReference type="NCBI Taxonomy" id="652676"/>
    <lineage>
        <taxon>unclassified sequences</taxon>
        <taxon>metagenomes</taxon>
        <taxon>ecological metagenomes</taxon>
    </lineage>
</organism>
<evidence type="ECO:0000256" key="3">
    <source>
        <dbReference type="ARBA" id="ARBA00022475"/>
    </source>
</evidence>
<evidence type="ECO:0000313" key="10">
    <source>
        <dbReference type="EMBL" id="VAV90540.1"/>
    </source>
</evidence>